<proteinExistence type="predicted"/>
<dbReference type="EMBL" id="ML987190">
    <property type="protein sequence ID" value="KAF2254302.1"/>
    <property type="molecule type" value="Genomic_DNA"/>
</dbReference>
<keyword evidence="2" id="KW-1185">Reference proteome</keyword>
<evidence type="ECO:0000313" key="1">
    <source>
        <dbReference type="EMBL" id="KAF2254302.1"/>
    </source>
</evidence>
<accession>A0A6A6IWI9</accession>
<gene>
    <name evidence="1" type="ORF">BU26DRAFT_514247</name>
</gene>
<protein>
    <submittedName>
        <fullName evidence="1">Uncharacterized protein</fullName>
    </submittedName>
</protein>
<dbReference type="RefSeq" id="XP_033689306.1">
    <property type="nucleotide sequence ID" value="XM_033827792.1"/>
</dbReference>
<organism evidence="1 2">
    <name type="scientific">Trematosphaeria pertusa</name>
    <dbReference type="NCBI Taxonomy" id="390896"/>
    <lineage>
        <taxon>Eukaryota</taxon>
        <taxon>Fungi</taxon>
        <taxon>Dikarya</taxon>
        <taxon>Ascomycota</taxon>
        <taxon>Pezizomycotina</taxon>
        <taxon>Dothideomycetes</taxon>
        <taxon>Pleosporomycetidae</taxon>
        <taxon>Pleosporales</taxon>
        <taxon>Massarineae</taxon>
        <taxon>Trematosphaeriaceae</taxon>
        <taxon>Trematosphaeria</taxon>
    </lineage>
</organism>
<dbReference type="GeneID" id="54581122"/>
<sequence>MRATAIISTSAQPTCTQARGQQGFPTHQRRRIALCDHVGIGVLLPMALKRMLPLSTLSISFYCPHLRLRCVSIPIVTFGHLWPPFR</sequence>
<dbReference type="Proteomes" id="UP000800094">
    <property type="component" value="Unassembled WGS sequence"/>
</dbReference>
<evidence type="ECO:0000313" key="2">
    <source>
        <dbReference type="Proteomes" id="UP000800094"/>
    </source>
</evidence>
<dbReference type="AlphaFoldDB" id="A0A6A6IWI9"/>
<reference evidence="1" key="1">
    <citation type="journal article" date="2020" name="Stud. Mycol.">
        <title>101 Dothideomycetes genomes: a test case for predicting lifestyles and emergence of pathogens.</title>
        <authorList>
            <person name="Haridas S."/>
            <person name="Albert R."/>
            <person name="Binder M."/>
            <person name="Bloem J."/>
            <person name="Labutti K."/>
            <person name="Salamov A."/>
            <person name="Andreopoulos B."/>
            <person name="Baker S."/>
            <person name="Barry K."/>
            <person name="Bills G."/>
            <person name="Bluhm B."/>
            <person name="Cannon C."/>
            <person name="Castanera R."/>
            <person name="Culley D."/>
            <person name="Daum C."/>
            <person name="Ezra D."/>
            <person name="Gonzalez J."/>
            <person name="Henrissat B."/>
            <person name="Kuo A."/>
            <person name="Liang C."/>
            <person name="Lipzen A."/>
            <person name="Lutzoni F."/>
            <person name="Magnuson J."/>
            <person name="Mondo S."/>
            <person name="Nolan M."/>
            <person name="Ohm R."/>
            <person name="Pangilinan J."/>
            <person name="Park H.-J."/>
            <person name="Ramirez L."/>
            <person name="Alfaro M."/>
            <person name="Sun H."/>
            <person name="Tritt A."/>
            <person name="Yoshinaga Y."/>
            <person name="Zwiers L.-H."/>
            <person name="Turgeon B."/>
            <person name="Goodwin S."/>
            <person name="Spatafora J."/>
            <person name="Crous P."/>
            <person name="Grigoriev I."/>
        </authorList>
    </citation>
    <scope>NUCLEOTIDE SEQUENCE</scope>
    <source>
        <strain evidence="1">CBS 122368</strain>
    </source>
</reference>
<name>A0A6A6IWI9_9PLEO</name>